<keyword evidence="4" id="KW-1133">Transmembrane helix</keyword>
<keyword evidence="2" id="KW-0813">Transport</keyword>
<evidence type="ECO:0000313" key="5">
    <source>
        <dbReference type="EMBL" id="KAH0457146.1"/>
    </source>
</evidence>
<dbReference type="GO" id="GO:0022857">
    <property type="term" value="F:transmembrane transporter activity"/>
    <property type="evidence" value="ECO:0007669"/>
    <property type="project" value="InterPro"/>
</dbReference>
<name>A0AAV7GLU3_DENCH</name>
<protein>
    <recommendedName>
        <fullName evidence="7">Amino acid permease</fullName>
    </recommendedName>
</protein>
<accession>A0AAV7GLU3</accession>
<comment type="subcellular location">
    <subcellularLocation>
        <location evidence="1">Cell membrane</location>
        <topology evidence="1">Multi-pass membrane protein</topology>
    </subcellularLocation>
</comment>
<gene>
    <name evidence="5" type="ORF">IEQ34_015053</name>
</gene>
<reference evidence="5 6" key="1">
    <citation type="journal article" date="2021" name="Hortic Res">
        <title>Chromosome-scale assembly of the Dendrobium chrysotoxum genome enhances the understanding of orchid evolution.</title>
        <authorList>
            <person name="Zhang Y."/>
            <person name="Zhang G.Q."/>
            <person name="Zhang D."/>
            <person name="Liu X.D."/>
            <person name="Xu X.Y."/>
            <person name="Sun W.H."/>
            <person name="Yu X."/>
            <person name="Zhu X."/>
            <person name="Wang Z.W."/>
            <person name="Zhao X."/>
            <person name="Zhong W.Y."/>
            <person name="Chen H."/>
            <person name="Yin W.L."/>
            <person name="Huang T."/>
            <person name="Niu S.C."/>
            <person name="Liu Z.J."/>
        </authorList>
    </citation>
    <scope>NUCLEOTIDE SEQUENCE [LARGE SCALE GENOMIC DNA]</scope>
    <source>
        <strain evidence="5">Lindl</strain>
    </source>
</reference>
<dbReference type="EMBL" id="JAGFBR010000013">
    <property type="protein sequence ID" value="KAH0457146.1"/>
    <property type="molecule type" value="Genomic_DNA"/>
</dbReference>
<dbReference type="InterPro" id="IPR044566">
    <property type="entry name" value="RMV1-like"/>
</dbReference>
<feature type="transmembrane region" description="Helical" evidence="4">
    <location>
        <begin position="35"/>
        <end position="58"/>
    </location>
</feature>
<evidence type="ECO:0000256" key="2">
    <source>
        <dbReference type="ARBA" id="ARBA00022448"/>
    </source>
</evidence>
<proteinExistence type="predicted"/>
<evidence type="ECO:0000313" key="6">
    <source>
        <dbReference type="Proteomes" id="UP000775213"/>
    </source>
</evidence>
<evidence type="ECO:0000256" key="1">
    <source>
        <dbReference type="ARBA" id="ARBA00004651"/>
    </source>
</evidence>
<keyword evidence="3" id="KW-1003">Cell membrane</keyword>
<keyword evidence="4" id="KW-0472">Membrane</keyword>
<dbReference type="PANTHER" id="PTHR45826">
    <property type="entry name" value="POLYAMINE TRANSPORTER PUT1"/>
    <property type="match status" value="1"/>
</dbReference>
<dbReference type="AlphaFoldDB" id="A0AAV7GLU3"/>
<evidence type="ECO:0008006" key="7">
    <source>
        <dbReference type="Google" id="ProtNLM"/>
    </source>
</evidence>
<sequence>MAVEIFLYCIGMLVEFMAFVRLMMKYPSVRHAYRIPMGTLGCVLMLILPSALVIAMLAFSLVKIALISLGALAVGLVLHPFLKFVRKKRWLRFSIMPGLLKFEGI</sequence>
<dbReference type="GO" id="GO:0005886">
    <property type="term" value="C:plasma membrane"/>
    <property type="evidence" value="ECO:0007669"/>
    <property type="project" value="UniProtKB-SubCell"/>
</dbReference>
<comment type="caution">
    <text evidence="5">The sequence shown here is derived from an EMBL/GenBank/DDBJ whole genome shotgun (WGS) entry which is preliminary data.</text>
</comment>
<evidence type="ECO:0000256" key="4">
    <source>
        <dbReference type="SAM" id="Phobius"/>
    </source>
</evidence>
<dbReference type="PANTHER" id="PTHR45826:SF26">
    <property type="entry name" value="POLYAMINE TRANSPORTER PUT1"/>
    <property type="match status" value="1"/>
</dbReference>
<feature type="transmembrane region" description="Helical" evidence="4">
    <location>
        <begin position="64"/>
        <end position="82"/>
    </location>
</feature>
<feature type="transmembrane region" description="Helical" evidence="4">
    <location>
        <begin position="5"/>
        <end position="23"/>
    </location>
</feature>
<keyword evidence="6" id="KW-1185">Reference proteome</keyword>
<keyword evidence="4" id="KW-0812">Transmembrane</keyword>
<evidence type="ECO:0000256" key="3">
    <source>
        <dbReference type="ARBA" id="ARBA00022475"/>
    </source>
</evidence>
<organism evidence="5 6">
    <name type="scientific">Dendrobium chrysotoxum</name>
    <name type="common">Orchid</name>
    <dbReference type="NCBI Taxonomy" id="161865"/>
    <lineage>
        <taxon>Eukaryota</taxon>
        <taxon>Viridiplantae</taxon>
        <taxon>Streptophyta</taxon>
        <taxon>Embryophyta</taxon>
        <taxon>Tracheophyta</taxon>
        <taxon>Spermatophyta</taxon>
        <taxon>Magnoliopsida</taxon>
        <taxon>Liliopsida</taxon>
        <taxon>Asparagales</taxon>
        <taxon>Orchidaceae</taxon>
        <taxon>Epidendroideae</taxon>
        <taxon>Malaxideae</taxon>
        <taxon>Dendrobiinae</taxon>
        <taxon>Dendrobium</taxon>
    </lineage>
</organism>
<dbReference type="Proteomes" id="UP000775213">
    <property type="component" value="Unassembled WGS sequence"/>
</dbReference>